<evidence type="ECO:0000313" key="3">
    <source>
        <dbReference type="Proteomes" id="UP000233469"/>
    </source>
</evidence>
<comment type="caution">
    <text evidence="2">The sequence shown here is derived from an EMBL/GenBank/DDBJ whole genome shotgun (WGS) entry which is preliminary data.</text>
</comment>
<dbReference type="VEuPathDB" id="FungiDB:RhiirA1_477516"/>
<feature type="compositionally biased region" description="Low complexity" evidence="1">
    <location>
        <begin position="94"/>
        <end position="104"/>
    </location>
</feature>
<gene>
    <name evidence="2" type="ORF">RhiirC2_800417</name>
</gene>
<dbReference type="VEuPathDB" id="FungiDB:FUN_013130"/>
<feature type="region of interest" description="Disordered" evidence="1">
    <location>
        <begin position="112"/>
        <end position="140"/>
    </location>
</feature>
<dbReference type="AlphaFoldDB" id="A0A2N1M3Q6"/>
<dbReference type="EMBL" id="LLXL01005933">
    <property type="protein sequence ID" value="PKK56263.1"/>
    <property type="molecule type" value="Genomic_DNA"/>
</dbReference>
<dbReference type="VEuPathDB" id="FungiDB:FUN_021612"/>
<dbReference type="Proteomes" id="UP000233469">
    <property type="component" value="Unassembled WGS sequence"/>
</dbReference>
<sequence length="140" mass="15689">MGCRRSKTSQKKSQARFKALKATRKSQLRQLEVDFSGSFRLADGVFIPPGYLVLNGLPLTKYFENKYYHAMSVIQKYGMIVVDDNMPKSPSPIPSSSSSSFSSSSYDQIFVADGPDYINDNNDNNNNNDNNTDNIISNEQ</sequence>
<organism evidence="2 3">
    <name type="scientific">Rhizophagus irregularis</name>
    <dbReference type="NCBI Taxonomy" id="588596"/>
    <lineage>
        <taxon>Eukaryota</taxon>
        <taxon>Fungi</taxon>
        <taxon>Fungi incertae sedis</taxon>
        <taxon>Mucoromycota</taxon>
        <taxon>Glomeromycotina</taxon>
        <taxon>Glomeromycetes</taxon>
        <taxon>Glomerales</taxon>
        <taxon>Glomeraceae</taxon>
        <taxon>Rhizophagus</taxon>
    </lineage>
</organism>
<evidence type="ECO:0000313" key="2">
    <source>
        <dbReference type="EMBL" id="PKK56263.1"/>
    </source>
</evidence>
<feature type="region of interest" description="Disordered" evidence="1">
    <location>
        <begin position="85"/>
        <end position="104"/>
    </location>
</feature>
<feature type="compositionally biased region" description="Low complexity" evidence="1">
    <location>
        <begin position="119"/>
        <end position="134"/>
    </location>
</feature>
<evidence type="ECO:0000256" key="1">
    <source>
        <dbReference type="SAM" id="MobiDB-lite"/>
    </source>
</evidence>
<proteinExistence type="predicted"/>
<protein>
    <submittedName>
        <fullName evidence="2">Uncharacterized protein</fullName>
    </submittedName>
</protein>
<reference evidence="2 3" key="1">
    <citation type="submission" date="2016-04" db="EMBL/GenBank/DDBJ databases">
        <title>Genome analyses suggest a sexual origin of heterokaryosis in a supposedly ancient asexual fungus.</title>
        <authorList>
            <person name="Ropars J."/>
            <person name="Sedzielewska K."/>
            <person name="Noel J."/>
            <person name="Charron P."/>
            <person name="Farinelli L."/>
            <person name="Marton T."/>
            <person name="Kruger M."/>
            <person name="Pelin A."/>
            <person name="Brachmann A."/>
            <person name="Corradi N."/>
        </authorList>
    </citation>
    <scope>NUCLEOTIDE SEQUENCE [LARGE SCALE GENOMIC DNA]</scope>
    <source>
        <strain evidence="2 3">C2</strain>
    </source>
</reference>
<name>A0A2N1M3Q6_9GLOM</name>
<accession>A0A2N1M3Q6</accession>
<reference evidence="2 3" key="2">
    <citation type="submission" date="2017-10" db="EMBL/GenBank/DDBJ databases">
        <title>Extensive intraspecific genome diversity in a model arbuscular mycorrhizal fungus.</title>
        <authorList>
            <person name="Chen E.C.H."/>
            <person name="Morin E."/>
            <person name="Baudet D."/>
            <person name="Noel J."/>
            <person name="Ndikumana S."/>
            <person name="Charron P."/>
            <person name="St-Onge C."/>
            <person name="Giorgi J."/>
            <person name="Grigoriev I.V."/>
            <person name="Roux C."/>
            <person name="Martin F.M."/>
            <person name="Corradi N."/>
        </authorList>
    </citation>
    <scope>NUCLEOTIDE SEQUENCE [LARGE SCALE GENOMIC DNA]</scope>
    <source>
        <strain evidence="2 3">C2</strain>
    </source>
</reference>